<keyword evidence="2" id="KW-0472">Membrane</keyword>
<comment type="caution">
    <text evidence="3">The sequence shown here is derived from an EMBL/GenBank/DDBJ whole genome shotgun (WGS) entry which is preliminary data.</text>
</comment>
<evidence type="ECO:0000256" key="1">
    <source>
        <dbReference type="SAM" id="Coils"/>
    </source>
</evidence>
<organism evidence="3">
    <name type="scientific">candidate division WOR-3 bacterium</name>
    <dbReference type="NCBI Taxonomy" id="2052148"/>
    <lineage>
        <taxon>Bacteria</taxon>
        <taxon>Bacteria division WOR-3</taxon>
    </lineage>
</organism>
<protein>
    <submittedName>
        <fullName evidence="3">Uncharacterized protein</fullName>
    </submittedName>
</protein>
<gene>
    <name evidence="3" type="ORF">ENS15_05805</name>
</gene>
<feature type="transmembrane region" description="Helical" evidence="2">
    <location>
        <begin position="36"/>
        <end position="57"/>
    </location>
</feature>
<reference evidence="3" key="1">
    <citation type="journal article" date="2020" name="mSystems">
        <title>Genome- and Community-Level Interaction Insights into Carbon Utilization and Element Cycling Functions of Hydrothermarchaeota in Hydrothermal Sediment.</title>
        <authorList>
            <person name="Zhou Z."/>
            <person name="Liu Y."/>
            <person name="Xu W."/>
            <person name="Pan J."/>
            <person name="Luo Z.H."/>
            <person name="Li M."/>
        </authorList>
    </citation>
    <scope>NUCLEOTIDE SEQUENCE [LARGE SCALE GENOMIC DNA]</scope>
    <source>
        <strain evidence="3">SpSt-464</strain>
    </source>
</reference>
<accession>A0A7C3NH02</accession>
<proteinExistence type="predicted"/>
<sequence length="159" mass="18545">MDEVKKDIDELIQKVEEEEDKKSKEVKKERNSLKQISLVVTFFVFLILFVSSIFFNIKRFEDLNSLNLTESEIEENKKVFLYLTVMKVNNFKEQNGFLPKDLKGLVKDEDSVLYKILDDSIFQLEIENNGKKIIYNSNEDPVTLLPEKFKSLILGGGEK</sequence>
<keyword evidence="1" id="KW-0175">Coiled coil</keyword>
<feature type="coiled-coil region" evidence="1">
    <location>
        <begin position="1"/>
        <end position="32"/>
    </location>
</feature>
<evidence type="ECO:0000256" key="2">
    <source>
        <dbReference type="SAM" id="Phobius"/>
    </source>
</evidence>
<name>A0A7C3NH02_UNCW3</name>
<keyword evidence="2" id="KW-0812">Transmembrane</keyword>
<dbReference type="AlphaFoldDB" id="A0A7C3NH02"/>
<keyword evidence="2" id="KW-1133">Transmembrane helix</keyword>
<dbReference type="EMBL" id="DSTT01000005">
    <property type="protein sequence ID" value="HFK24146.1"/>
    <property type="molecule type" value="Genomic_DNA"/>
</dbReference>
<evidence type="ECO:0000313" key="3">
    <source>
        <dbReference type="EMBL" id="HFK24146.1"/>
    </source>
</evidence>